<name>A0A0L7LKG1_OPEBR</name>
<protein>
    <submittedName>
        <fullName evidence="5">Glucosyl/glucuronosyl transferase</fullName>
    </submittedName>
</protein>
<dbReference type="STRING" id="104452.A0A0L7LKG1"/>
<feature type="chain" id="PRO_5005573330" evidence="4">
    <location>
        <begin position="22"/>
        <end position="290"/>
    </location>
</feature>
<gene>
    <name evidence="5" type="ORF">OBRU01_02946</name>
</gene>
<accession>A0A0L7LKG1</accession>
<dbReference type="InterPro" id="IPR050271">
    <property type="entry name" value="UDP-glycosyltransferase"/>
</dbReference>
<evidence type="ECO:0000256" key="4">
    <source>
        <dbReference type="SAM" id="SignalP"/>
    </source>
</evidence>
<feature type="signal peptide" evidence="4">
    <location>
        <begin position="1"/>
        <end position="21"/>
    </location>
</feature>
<reference evidence="5 6" key="1">
    <citation type="journal article" date="2015" name="Genome Biol. Evol.">
        <title>The genome of winter moth (Operophtera brumata) provides a genomic perspective on sexual dimorphism and phenology.</title>
        <authorList>
            <person name="Derks M.F."/>
            <person name="Smit S."/>
            <person name="Salis L."/>
            <person name="Schijlen E."/>
            <person name="Bossers A."/>
            <person name="Mateman C."/>
            <person name="Pijl A.S."/>
            <person name="de Ridder D."/>
            <person name="Groenen M.A."/>
            <person name="Visser M.E."/>
            <person name="Megens H.J."/>
        </authorList>
    </citation>
    <scope>NUCLEOTIDE SEQUENCE [LARGE SCALE GENOMIC DNA]</scope>
    <source>
        <strain evidence="5">WM2013NL</strain>
        <tissue evidence="5">Head and thorax</tissue>
    </source>
</reference>
<sequence>MPGSACKIAFTVLLLLNHAFSFNILAIVSMPLGSHYMAFRTLFHELAIRGHNVTVINNFPDKNPPPNLKFVNLQRENMGSSQTLELYETIDASYMHLFNIYRHITFTPGGNKVDCETLLTSKDANTHLAQGRAYDVIFVEQFMGDCGLAYALALYDAPIIGISSHVLLPFSYPRFGIPFDVAADAFYFSNSGPNPSLFQKVETALVNLFFTTIGQWYFHRCIYEVFDRKMPNNTLDIEKDAKTRMKMMFSYQHFSVTGARPLSPQLLEIAGIHVGVPKPVPEVSLQLCTL</sequence>
<dbReference type="PANTHER" id="PTHR48043:SF145">
    <property type="entry name" value="FI06409P-RELATED"/>
    <property type="match status" value="1"/>
</dbReference>
<dbReference type="InterPro" id="IPR002213">
    <property type="entry name" value="UDP_glucos_trans"/>
</dbReference>
<keyword evidence="3 5" id="KW-0808">Transferase</keyword>
<comment type="similarity">
    <text evidence="1">Belongs to the UDP-glycosyltransferase family.</text>
</comment>
<dbReference type="EMBL" id="JTDY01000777">
    <property type="protein sequence ID" value="KOB75920.1"/>
    <property type="molecule type" value="Genomic_DNA"/>
</dbReference>
<organism evidence="5 6">
    <name type="scientific">Operophtera brumata</name>
    <name type="common">Winter moth</name>
    <name type="synonym">Phalaena brumata</name>
    <dbReference type="NCBI Taxonomy" id="104452"/>
    <lineage>
        <taxon>Eukaryota</taxon>
        <taxon>Metazoa</taxon>
        <taxon>Ecdysozoa</taxon>
        <taxon>Arthropoda</taxon>
        <taxon>Hexapoda</taxon>
        <taxon>Insecta</taxon>
        <taxon>Pterygota</taxon>
        <taxon>Neoptera</taxon>
        <taxon>Endopterygota</taxon>
        <taxon>Lepidoptera</taxon>
        <taxon>Glossata</taxon>
        <taxon>Ditrysia</taxon>
        <taxon>Geometroidea</taxon>
        <taxon>Geometridae</taxon>
        <taxon>Larentiinae</taxon>
        <taxon>Operophtera</taxon>
    </lineage>
</organism>
<proteinExistence type="inferred from homology"/>
<dbReference type="GO" id="GO:0008194">
    <property type="term" value="F:UDP-glycosyltransferase activity"/>
    <property type="evidence" value="ECO:0007669"/>
    <property type="project" value="InterPro"/>
</dbReference>
<evidence type="ECO:0000256" key="3">
    <source>
        <dbReference type="ARBA" id="ARBA00022679"/>
    </source>
</evidence>
<comment type="caution">
    <text evidence="5">The sequence shown here is derived from an EMBL/GenBank/DDBJ whole genome shotgun (WGS) entry which is preliminary data.</text>
</comment>
<dbReference type="SUPFAM" id="SSF53756">
    <property type="entry name" value="UDP-Glycosyltransferase/glycogen phosphorylase"/>
    <property type="match status" value="1"/>
</dbReference>
<evidence type="ECO:0000313" key="5">
    <source>
        <dbReference type="EMBL" id="KOB75920.1"/>
    </source>
</evidence>
<evidence type="ECO:0000256" key="1">
    <source>
        <dbReference type="ARBA" id="ARBA00009995"/>
    </source>
</evidence>
<evidence type="ECO:0000256" key="2">
    <source>
        <dbReference type="ARBA" id="ARBA00022676"/>
    </source>
</evidence>
<dbReference type="AlphaFoldDB" id="A0A0L7LKG1"/>
<keyword evidence="2" id="KW-0328">Glycosyltransferase</keyword>
<dbReference type="PANTHER" id="PTHR48043">
    <property type="entry name" value="EG:EG0003.4 PROTEIN-RELATED"/>
    <property type="match status" value="1"/>
</dbReference>
<dbReference type="Pfam" id="PF00201">
    <property type="entry name" value="UDPGT"/>
    <property type="match status" value="1"/>
</dbReference>
<keyword evidence="6" id="KW-1185">Reference proteome</keyword>
<evidence type="ECO:0000313" key="6">
    <source>
        <dbReference type="Proteomes" id="UP000037510"/>
    </source>
</evidence>
<dbReference type="Proteomes" id="UP000037510">
    <property type="component" value="Unassembled WGS sequence"/>
</dbReference>
<keyword evidence="4" id="KW-0732">Signal</keyword>